<evidence type="ECO:0000256" key="1">
    <source>
        <dbReference type="SAM" id="MobiDB-lite"/>
    </source>
</evidence>
<keyword evidence="2" id="KW-0812">Transmembrane</keyword>
<dbReference type="RefSeq" id="WP_162366584.1">
    <property type="nucleotide sequence ID" value="NZ_WUBS01000009.1"/>
</dbReference>
<comment type="caution">
    <text evidence="3">The sequence shown here is derived from an EMBL/GenBank/DDBJ whole genome shotgun (WGS) entry which is preliminary data.</text>
</comment>
<evidence type="ECO:0000313" key="4">
    <source>
        <dbReference type="Proteomes" id="UP000461443"/>
    </source>
</evidence>
<proteinExistence type="predicted"/>
<keyword evidence="2" id="KW-0472">Membrane</keyword>
<gene>
    <name evidence="3" type="ORF">GRH90_14075</name>
</gene>
<reference evidence="3 4" key="1">
    <citation type="submission" date="2019-12" db="EMBL/GenBank/DDBJ databases">
        <authorList>
            <person name="Lee S.D."/>
        </authorList>
    </citation>
    <scope>NUCLEOTIDE SEQUENCE [LARGE SCALE GENOMIC DNA]</scope>
    <source>
        <strain evidence="3 4">SAP-6</strain>
    </source>
</reference>
<evidence type="ECO:0000256" key="2">
    <source>
        <dbReference type="SAM" id="Phobius"/>
    </source>
</evidence>
<name>A0A845SMM7_9GAMM</name>
<feature type="transmembrane region" description="Helical" evidence="2">
    <location>
        <begin position="155"/>
        <end position="177"/>
    </location>
</feature>
<dbReference type="Proteomes" id="UP000461443">
    <property type="component" value="Unassembled WGS sequence"/>
</dbReference>
<keyword evidence="2" id="KW-1133">Transmembrane helix</keyword>
<dbReference type="AlphaFoldDB" id="A0A845SMM7"/>
<keyword evidence="4" id="KW-1185">Reference proteome</keyword>
<organism evidence="3 4">
    <name type="scientific">Acerihabitans arboris</name>
    <dbReference type="NCBI Taxonomy" id="2691583"/>
    <lineage>
        <taxon>Bacteria</taxon>
        <taxon>Pseudomonadati</taxon>
        <taxon>Pseudomonadota</taxon>
        <taxon>Gammaproteobacteria</taxon>
        <taxon>Enterobacterales</taxon>
        <taxon>Pectobacteriaceae</taxon>
        <taxon>Acerihabitans</taxon>
    </lineage>
</organism>
<feature type="transmembrane region" description="Helical" evidence="2">
    <location>
        <begin position="127"/>
        <end position="149"/>
    </location>
</feature>
<evidence type="ECO:0000313" key="3">
    <source>
        <dbReference type="EMBL" id="NDL63871.1"/>
    </source>
</evidence>
<protein>
    <submittedName>
        <fullName evidence="3">Uncharacterized protein</fullName>
    </submittedName>
</protein>
<reference evidence="3 4" key="2">
    <citation type="submission" date="2020-02" db="EMBL/GenBank/DDBJ databases">
        <title>The new genus of Enterobacteriales.</title>
        <authorList>
            <person name="Kim I.S."/>
        </authorList>
    </citation>
    <scope>NUCLEOTIDE SEQUENCE [LARGE SCALE GENOMIC DNA]</scope>
    <source>
        <strain evidence="3 4">SAP-6</strain>
    </source>
</reference>
<feature type="region of interest" description="Disordered" evidence="1">
    <location>
        <begin position="1"/>
        <end position="32"/>
    </location>
</feature>
<dbReference type="EMBL" id="WUBS01000009">
    <property type="protein sequence ID" value="NDL63871.1"/>
    <property type="molecule type" value="Genomic_DNA"/>
</dbReference>
<accession>A0A845SMM7</accession>
<sequence length="443" mass="45530">MTINAITNSNHEHLNADRSNAAATPGNMGPQIARIGNTPRVQGDIAARRCAGNIDAPGFPFASRRLAHRAPAGLRDMAGTEQQAATFPSPAENTITAAVIQVNPAGSVTRRPYGIGSLLKRENLAKVVKAVGLAMAVATLFSSVALLAGAALGPWLIVVAVGFCVGALACVCAKGLSHYFVRAAFKMTEDKSDKTKEAACALLASTEVLLNGGSESGAGVAGDAGALIGRFGIGGNSYLKAIKISQSAGGAIARVDTLAGGAANRAKQFAAALGTAIGGVVLFRLGGAEKDLGKIGDGAVSGTLFGARVGRFIDAVFFGSFWPQITRNMETRYNGSILDKYLPWQKKEEPSAGPAEAVAAASCAIIVGTAIAINTLPLGSALRDVRNDLNTRLSRGFARTRRTADAARRNLSFGNLVCGVGNRLAPLLLTEGLNYAAASLASR</sequence>